<dbReference type="EMBL" id="FOYV01000001">
    <property type="protein sequence ID" value="SFR48510.1"/>
    <property type="molecule type" value="Genomic_DNA"/>
</dbReference>
<reference evidence="7" key="1">
    <citation type="submission" date="2016-10" db="EMBL/GenBank/DDBJ databases">
        <authorList>
            <person name="Varghese N."/>
            <person name="Submissions S."/>
        </authorList>
    </citation>
    <scope>NUCLEOTIDE SEQUENCE [LARGE SCALE GENOMIC DNA]</scope>
    <source>
        <strain evidence="7">CGMCC 1.6294</strain>
    </source>
</reference>
<dbReference type="InterPro" id="IPR005119">
    <property type="entry name" value="LysR_subst-bd"/>
</dbReference>
<evidence type="ECO:0000256" key="2">
    <source>
        <dbReference type="ARBA" id="ARBA00023015"/>
    </source>
</evidence>
<proteinExistence type="inferred from homology"/>
<keyword evidence="4" id="KW-0804">Transcription</keyword>
<evidence type="ECO:0000256" key="3">
    <source>
        <dbReference type="ARBA" id="ARBA00023125"/>
    </source>
</evidence>
<feature type="domain" description="HTH lysR-type" evidence="5">
    <location>
        <begin position="7"/>
        <end position="64"/>
    </location>
</feature>
<dbReference type="Gene3D" id="3.40.190.10">
    <property type="entry name" value="Periplasmic binding protein-like II"/>
    <property type="match status" value="2"/>
</dbReference>
<dbReference type="Pfam" id="PF00126">
    <property type="entry name" value="HTH_1"/>
    <property type="match status" value="1"/>
</dbReference>
<dbReference type="InterPro" id="IPR037402">
    <property type="entry name" value="YidZ_PBP2"/>
</dbReference>
<dbReference type="Gene3D" id="1.10.10.10">
    <property type="entry name" value="Winged helix-like DNA-binding domain superfamily/Winged helix DNA-binding domain"/>
    <property type="match status" value="1"/>
</dbReference>
<dbReference type="OrthoDB" id="8720143at2"/>
<keyword evidence="2" id="KW-0805">Transcription regulation</keyword>
<dbReference type="STRING" id="375760.SAMN04488073_2081"/>
<accession>A0A1I6H281</accession>
<keyword evidence="7" id="KW-1185">Reference proteome</keyword>
<dbReference type="AlphaFoldDB" id="A0A1I6H281"/>
<dbReference type="GO" id="GO:0003677">
    <property type="term" value="F:DNA binding"/>
    <property type="evidence" value="ECO:0007669"/>
    <property type="project" value="UniProtKB-KW"/>
</dbReference>
<keyword evidence="3 6" id="KW-0238">DNA-binding</keyword>
<evidence type="ECO:0000256" key="1">
    <source>
        <dbReference type="ARBA" id="ARBA00009437"/>
    </source>
</evidence>
<dbReference type="InterPro" id="IPR000847">
    <property type="entry name" value="LysR_HTH_N"/>
</dbReference>
<dbReference type="Pfam" id="PF03466">
    <property type="entry name" value="LysR_substrate"/>
    <property type="match status" value="1"/>
</dbReference>
<dbReference type="RefSeq" id="WP_091989262.1">
    <property type="nucleotide sequence ID" value="NZ_FOYV01000001.1"/>
</dbReference>
<dbReference type="Proteomes" id="UP000199290">
    <property type="component" value="Unassembled WGS sequence"/>
</dbReference>
<evidence type="ECO:0000313" key="6">
    <source>
        <dbReference type="EMBL" id="SFR48510.1"/>
    </source>
</evidence>
<sequence length="308" mass="34441">MVNLRDFDLNLLVIFTNIMEQRSISKVASELGLSPSAVSHALGRLRVMLNDQLFYRTAKGLEPTDRAREIIVQVEDGLSCLSSAISAQQQFVPAESDRVFSMQVANYISGFFLPSFARRVREEAPNITIDILPFSISSESSGWDRVDAQIRLTPGRLKPKAVRSQRLMADDVVVLMRPDHPRAAEPMTAELYARLPHVKLSQASTGTTVIDDALAGRGLERHSALVVDSWDTIPDMLLTTDLIAIAPRRLLDLDPRLKHLKAAPLPLEEVVFSFDLCWDPNSEKESGHKWLCETIIDVFNAEIKQIEP</sequence>
<protein>
    <submittedName>
        <fullName evidence="6">DNA-binding transcriptional regulator, LysR family</fullName>
    </submittedName>
</protein>
<dbReference type="PROSITE" id="PS50931">
    <property type="entry name" value="HTH_LYSR"/>
    <property type="match status" value="1"/>
</dbReference>
<dbReference type="InterPro" id="IPR036390">
    <property type="entry name" value="WH_DNA-bd_sf"/>
</dbReference>
<evidence type="ECO:0000313" key="7">
    <source>
        <dbReference type="Proteomes" id="UP000199290"/>
    </source>
</evidence>
<dbReference type="PANTHER" id="PTHR30118">
    <property type="entry name" value="HTH-TYPE TRANSCRIPTIONAL REGULATOR LEUO-RELATED"/>
    <property type="match status" value="1"/>
</dbReference>
<name>A0A1I6H281_9GAMM</name>
<dbReference type="InterPro" id="IPR050389">
    <property type="entry name" value="LysR-type_TF"/>
</dbReference>
<dbReference type="GO" id="GO:0003700">
    <property type="term" value="F:DNA-binding transcription factor activity"/>
    <property type="evidence" value="ECO:0007669"/>
    <property type="project" value="InterPro"/>
</dbReference>
<gene>
    <name evidence="6" type="ORF">SAMN04488073_2081</name>
</gene>
<dbReference type="CDD" id="cd08417">
    <property type="entry name" value="PBP2_Nitroaromatics_like"/>
    <property type="match status" value="1"/>
</dbReference>
<organism evidence="6 7">
    <name type="scientific">Marinobacter gudaonensis</name>
    <dbReference type="NCBI Taxonomy" id="375760"/>
    <lineage>
        <taxon>Bacteria</taxon>
        <taxon>Pseudomonadati</taxon>
        <taxon>Pseudomonadota</taxon>
        <taxon>Gammaproteobacteria</taxon>
        <taxon>Pseudomonadales</taxon>
        <taxon>Marinobacteraceae</taxon>
        <taxon>Marinobacter</taxon>
    </lineage>
</organism>
<dbReference type="SUPFAM" id="SSF46785">
    <property type="entry name" value="Winged helix' DNA-binding domain"/>
    <property type="match status" value="1"/>
</dbReference>
<dbReference type="PANTHER" id="PTHR30118:SF15">
    <property type="entry name" value="TRANSCRIPTIONAL REGULATORY PROTEIN"/>
    <property type="match status" value="1"/>
</dbReference>
<dbReference type="InterPro" id="IPR036388">
    <property type="entry name" value="WH-like_DNA-bd_sf"/>
</dbReference>
<evidence type="ECO:0000259" key="5">
    <source>
        <dbReference type="PROSITE" id="PS50931"/>
    </source>
</evidence>
<evidence type="ECO:0000256" key="4">
    <source>
        <dbReference type="ARBA" id="ARBA00023163"/>
    </source>
</evidence>
<dbReference type="SUPFAM" id="SSF53850">
    <property type="entry name" value="Periplasmic binding protein-like II"/>
    <property type="match status" value="1"/>
</dbReference>
<comment type="similarity">
    <text evidence="1">Belongs to the LysR transcriptional regulatory family.</text>
</comment>